<name>A0A8T0W8J7_PANVG</name>
<dbReference type="EMBL" id="CM029039">
    <property type="protein sequence ID" value="KAG2641664.1"/>
    <property type="molecule type" value="Genomic_DNA"/>
</dbReference>
<evidence type="ECO:0000256" key="1">
    <source>
        <dbReference type="SAM" id="MobiDB-lite"/>
    </source>
</evidence>
<comment type="caution">
    <text evidence="2">The sequence shown here is derived from an EMBL/GenBank/DDBJ whole genome shotgun (WGS) entry which is preliminary data.</text>
</comment>
<proteinExistence type="predicted"/>
<gene>
    <name evidence="2" type="ORF">PVAP13_2KG225216</name>
</gene>
<protein>
    <submittedName>
        <fullName evidence="2">Uncharacterized protein</fullName>
    </submittedName>
</protein>
<organism evidence="2 3">
    <name type="scientific">Panicum virgatum</name>
    <name type="common">Blackwell switchgrass</name>
    <dbReference type="NCBI Taxonomy" id="38727"/>
    <lineage>
        <taxon>Eukaryota</taxon>
        <taxon>Viridiplantae</taxon>
        <taxon>Streptophyta</taxon>
        <taxon>Embryophyta</taxon>
        <taxon>Tracheophyta</taxon>
        <taxon>Spermatophyta</taxon>
        <taxon>Magnoliopsida</taxon>
        <taxon>Liliopsida</taxon>
        <taxon>Poales</taxon>
        <taxon>Poaceae</taxon>
        <taxon>PACMAD clade</taxon>
        <taxon>Panicoideae</taxon>
        <taxon>Panicodae</taxon>
        <taxon>Paniceae</taxon>
        <taxon>Panicinae</taxon>
        <taxon>Panicum</taxon>
        <taxon>Panicum sect. Hiantes</taxon>
    </lineage>
</organism>
<feature type="region of interest" description="Disordered" evidence="1">
    <location>
        <begin position="56"/>
        <end position="80"/>
    </location>
</feature>
<keyword evidence="3" id="KW-1185">Reference proteome</keyword>
<dbReference type="AlphaFoldDB" id="A0A8T0W8J7"/>
<accession>A0A8T0W8J7</accession>
<sequence>MAVARGDVAAIQGFRGGAWRARQGEQGSALRGGHRGHLLAWRARLLPLLGAERRHARGQVERSRAASSVRRRRTREGKAAGGVDLSATAGRGKRRGSGLGWRRAGVMGWGDGVGLAVRAGQAGAGKKGWAREGERGRPVQAVVLGWRGNGLRRATGWVG</sequence>
<evidence type="ECO:0000313" key="3">
    <source>
        <dbReference type="Proteomes" id="UP000823388"/>
    </source>
</evidence>
<reference evidence="2" key="1">
    <citation type="submission" date="2020-05" db="EMBL/GenBank/DDBJ databases">
        <title>WGS assembly of Panicum virgatum.</title>
        <authorList>
            <person name="Lovell J.T."/>
            <person name="Jenkins J."/>
            <person name="Shu S."/>
            <person name="Juenger T.E."/>
            <person name="Schmutz J."/>
        </authorList>
    </citation>
    <scope>NUCLEOTIDE SEQUENCE</scope>
    <source>
        <strain evidence="2">AP13</strain>
    </source>
</reference>
<evidence type="ECO:0000313" key="2">
    <source>
        <dbReference type="EMBL" id="KAG2641664.1"/>
    </source>
</evidence>
<dbReference type="Proteomes" id="UP000823388">
    <property type="component" value="Chromosome 2K"/>
</dbReference>